<dbReference type="GO" id="GO:0005576">
    <property type="term" value="C:extracellular region"/>
    <property type="evidence" value="ECO:0007669"/>
    <property type="project" value="TreeGrafter"/>
</dbReference>
<evidence type="ECO:0000256" key="8">
    <source>
        <dbReference type="RuleBase" id="RU000489"/>
    </source>
</evidence>
<evidence type="ECO:0000259" key="11">
    <source>
        <dbReference type="PROSITE" id="PS51910"/>
    </source>
</evidence>
<evidence type="ECO:0000256" key="5">
    <source>
        <dbReference type="ARBA" id="ARBA00023277"/>
    </source>
</evidence>
<dbReference type="PROSITE" id="PS51910">
    <property type="entry name" value="GH18_2"/>
    <property type="match status" value="1"/>
</dbReference>
<accession>A0A9P6YAB3</accession>
<dbReference type="PROSITE" id="PS01095">
    <property type="entry name" value="GH18_1"/>
    <property type="match status" value="1"/>
</dbReference>
<feature type="domain" description="GH18" evidence="11">
    <location>
        <begin position="27"/>
        <end position="318"/>
    </location>
</feature>
<evidence type="ECO:0000313" key="12">
    <source>
        <dbReference type="EMBL" id="KAG1543399.1"/>
    </source>
</evidence>
<comment type="caution">
    <text evidence="12">The sequence shown here is derived from an EMBL/GenBank/DDBJ whole genome shotgun (WGS) entry which is preliminary data.</text>
</comment>
<sequence>MISCNILGITIAAFITSTLAAYSSNGVNVMYYWGQNSAGGSNTQGSLVSYCQSGQVDVIILSFLNKFNMGGLPEINLASACEQTFFPNTNLLHCPTVGSDIKTCQSNGVKVLLSLGGAAGSYGFSSDSEGQTFAETIWNLFGGGTSDTRPFDDAVIDGIDLDIEGGSSTGYAAFVTALRSKGHFLIGAAPQCPFPDAILGSVIDAVGLDFVNVQFYNNVCSVASGSSFNFDVWNDWAKNKSPNKNIKVMLTVPGSSTAAGSGYASIAELGPIVSSVISQYSSFGGVSVWDASQAWNNNGFHSELYSIVHGSSAALGQAARKTPFPNTSSITTTSLATASSALFPLLYAGRSCSSQSKVSCTSTGSYTICNYGKWVTAPCPPGVICLSSAQSNNTDLTVSAQFFITSFAGGSFKAIINARRTTLTPFEKMKTIEFTVPDHVRLSQCNLGKIEQVGRSVRIRLKDHPNMAFVLNLSGNVSSDAFVAPDPSSWRFS</sequence>
<keyword evidence="7" id="KW-0624">Polysaccharide degradation</keyword>
<keyword evidence="3 8" id="KW-0378">Hydrolase</keyword>
<dbReference type="GO" id="GO:0008061">
    <property type="term" value="F:chitin binding"/>
    <property type="evidence" value="ECO:0007669"/>
    <property type="project" value="InterPro"/>
</dbReference>
<evidence type="ECO:0000256" key="1">
    <source>
        <dbReference type="ARBA" id="ARBA00000822"/>
    </source>
</evidence>
<keyword evidence="5" id="KW-0119">Carbohydrate metabolism</keyword>
<dbReference type="InterPro" id="IPR050542">
    <property type="entry name" value="Glycosyl_Hydrlase18_Chitinase"/>
</dbReference>
<evidence type="ECO:0000256" key="3">
    <source>
        <dbReference type="ARBA" id="ARBA00022801"/>
    </source>
</evidence>
<organism evidence="12 13">
    <name type="scientific">Rhizopus oryzae</name>
    <name type="common">Mucormycosis agent</name>
    <name type="synonym">Rhizopus arrhizus var. delemar</name>
    <dbReference type="NCBI Taxonomy" id="64495"/>
    <lineage>
        <taxon>Eukaryota</taxon>
        <taxon>Fungi</taxon>
        <taxon>Fungi incertae sedis</taxon>
        <taxon>Mucoromycota</taxon>
        <taxon>Mucoromycotina</taxon>
        <taxon>Mucoromycetes</taxon>
        <taxon>Mucorales</taxon>
        <taxon>Mucorineae</taxon>
        <taxon>Rhizopodaceae</taxon>
        <taxon>Rhizopus</taxon>
    </lineage>
</organism>
<dbReference type="InterPro" id="IPR001579">
    <property type="entry name" value="Glyco_hydro_18_chit_AS"/>
</dbReference>
<dbReference type="InterPro" id="IPR045321">
    <property type="entry name" value="Cts1-like"/>
</dbReference>
<dbReference type="EMBL" id="JAANIT010000931">
    <property type="protein sequence ID" value="KAG1543399.1"/>
    <property type="molecule type" value="Genomic_DNA"/>
</dbReference>
<dbReference type="Pfam" id="PF00704">
    <property type="entry name" value="Glyco_hydro_18"/>
    <property type="match status" value="1"/>
</dbReference>
<evidence type="ECO:0000256" key="7">
    <source>
        <dbReference type="ARBA" id="ARBA00023326"/>
    </source>
</evidence>
<dbReference type="GO" id="GO:0008843">
    <property type="term" value="F:endochitinase activity"/>
    <property type="evidence" value="ECO:0007669"/>
    <property type="project" value="UniProtKB-EC"/>
</dbReference>
<evidence type="ECO:0000256" key="2">
    <source>
        <dbReference type="ARBA" id="ARBA00012729"/>
    </source>
</evidence>
<dbReference type="PANTHER" id="PTHR45708">
    <property type="entry name" value="ENDOCHITINASE"/>
    <property type="match status" value="1"/>
</dbReference>
<dbReference type="AlphaFoldDB" id="A0A9P6YAB3"/>
<dbReference type="OrthoDB" id="6020543at2759"/>
<dbReference type="SUPFAM" id="SSF51445">
    <property type="entry name" value="(Trans)glycosidases"/>
    <property type="match status" value="1"/>
</dbReference>
<dbReference type="OMA" id="SYYCQNA"/>
<dbReference type="Pfam" id="PF03427">
    <property type="entry name" value="CBM_19"/>
    <property type="match status" value="1"/>
</dbReference>
<evidence type="ECO:0000256" key="9">
    <source>
        <dbReference type="RuleBase" id="RU004453"/>
    </source>
</evidence>
<dbReference type="SMR" id="A0A9P6YAB3"/>
<evidence type="ECO:0000256" key="4">
    <source>
        <dbReference type="ARBA" id="ARBA00023024"/>
    </source>
</evidence>
<dbReference type="CDD" id="cd02877">
    <property type="entry name" value="GH18_hevamine_XipI_class_III"/>
    <property type="match status" value="1"/>
</dbReference>
<name>A0A9P6YAB3_RHIOR</name>
<keyword evidence="4" id="KW-0146">Chitin degradation</keyword>
<feature type="signal peptide" evidence="10">
    <location>
        <begin position="1"/>
        <end position="20"/>
    </location>
</feature>
<dbReference type="InterPro" id="IPR005089">
    <property type="entry name" value="CBM19"/>
</dbReference>
<dbReference type="InterPro" id="IPR001223">
    <property type="entry name" value="Glyco_hydro18_cat"/>
</dbReference>
<proteinExistence type="inferred from homology"/>
<keyword evidence="10" id="KW-0732">Signal</keyword>
<dbReference type="Proteomes" id="UP000717996">
    <property type="component" value="Unassembled WGS sequence"/>
</dbReference>
<dbReference type="EC" id="3.2.1.14" evidence="2"/>
<evidence type="ECO:0000256" key="6">
    <source>
        <dbReference type="ARBA" id="ARBA00023295"/>
    </source>
</evidence>
<gene>
    <name evidence="12" type="ORF">G6F51_006698</name>
</gene>
<evidence type="ECO:0000313" key="13">
    <source>
        <dbReference type="Proteomes" id="UP000717996"/>
    </source>
</evidence>
<dbReference type="GO" id="GO:0006032">
    <property type="term" value="P:chitin catabolic process"/>
    <property type="evidence" value="ECO:0007669"/>
    <property type="project" value="UniProtKB-KW"/>
</dbReference>
<dbReference type="GO" id="GO:0000272">
    <property type="term" value="P:polysaccharide catabolic process"/>
    <property type="evidence" value="ECO:0007669"/>
    <property type="project" value="UniProtKB-KW"/>
</dbReference>
<evidence type="ECO:0000256" key="10">
    <source>
        <dbReference type="SAM" id="SignalP"/>
    </source>
</evidence>
<keyword evidence="6 8" id="KW-0326">Glycosidase</keyword>
<dbReference type="InterPro" id="IPR017853">
    <property type="entry name" value="GH"/>
</dbReference>
<protein>
    <recommendedName>
        <fullName evidence="2">chitinase</fullName>
        <ecNumber evidence="2">3.2.1.14</ecNumber>
    </recommendedName>
</protein>
<feature type="chain" id="PRO_5040478919" description="chitinase" evidence="10">
    <location>
        <begin position="21"/>
        <end position="493"/>
    </location>
</feature>
<dbReference type="Gene3D" id="3.20.20.80">
    <property type="entry name" value="Glycosidases"/>
    <property type="match status" value="1"/>
</dbReference>
<comment type="similarity">
    <text evidence="9">Belongs to the glycosyl hydrolase 18 family.</text>
</comment>
<reference evidence="12" key="1">
    <citation type="journal article" date="2020" name="Microb. Genom.">
        <title>Genetic diversity of clinical and environmental Mucorales isolates obtained from an investigation of mucormycosis cases among solid organ transplant recipients.</title>
        <authorList>
            <person name="Nguyen M.H."/>
            <person name="Kaul D."/>
            <person name="Muto C."/>
            <person name="Cheng S.J."/>
            <person name="Richter R.A."/>
            <person name="Bruno V.M."/>
            <person name="Liu G."/>
            <person name="Beyhan S."/>
            <person name="Sundermann A.J."/>
            <person name="Mounaud S."/>
            <person name="Pasculle A.W."/>
            <person name="Nierman W.C."/>
            <person name="Driscoll E."/>
            <person name="Cumbie R."/>
            <person name="Clancy C.J."/>
            <person name="Dupont C.L."/>
        </authorList>
    </citation>
    <scope>NUCLEOTIDE SEQUENCE</scope>
    <source>
        <strain evidence="12">GL16</strain>
    </source>
</reference>
<dbReference type="PANTHER" id="PTHR45708:SF49">
    <property type="entry name" value="ENDOCHITINASE"/>
    <property type="match status" value="1"/>
</dbReference>
<comment type="catalytic activity">
    <reaction evidence="1">
        <text>Random endo-hydrolysis of N-acetyl-beta-D-glucosaminide (1-&gt;4)-beta-linkages in chitin and chitodextrins.</text>
        <dbReference type="EC" id="3.2.1.14"/>
    </reaction>
</comment>